<comment type="subcellular location">
    <subcellularLocation>
        <location evidence="2">Cytoplasm</location>
    </subcellularLocation>
    <subcellularLocation>
        <location evidence="1">Membrane</location>
        <topology evidence="1">Single-pass membrane protein</topology>
    </subcellularLocation>
</comment>
<dbReference type="EMBL" id="KB741250">
    <property type="protein sequence ID" value="ENN71905.1"/>
    <property type="molecule type" value="Genomic_DNA"/>
</dbReference>
<gene>
    <name evidence="8" type="ORF">YQE_11442</name>
</gene>
<keyword evidence="5" id="KW-1133">Transmembrane helix</keyword>
<reference evidence="8" key="1">
    <citation type="journal article" date="2013" name="Genome Biol.">
        <title>Draft genome of the mountain pine beetle, Dendroctonus ponderosae Hopkins, a major forest pest.</title>
        <authorList>
            <person name="Keeling C.I."/>
            <person name="Yuen M.M."/>
            <person name="Liao N.Y."/>
            <person name="Docking T.R."/>
            <person name="Chan S.K."/>
            <person name="Taylor G.A."/>
            <person name="Palmquist D.L."/>
            <person name="Jackman S.D."/>
            <person name="Nguyen A."/>
            <person name="Li M."/>
            <person name="Henderson H."/>
            <person name="Janes J.K."/>
            <person name="Zhao Y."/>
            <person name="Pandoh P."/>
            <person name="Moore R."/>
            <person name="Sperling F.A."/>
            <person name="Huber D.P."/>
            <person name="Birol I."/>
            <person name="Jones S.J."/>
            <person name="Bohlmann J."/>
        </authorList>
    </citation>
    <scope>NUCLEOTIDE SEQUENCE</scope>
</reference>
<dbReference type="AlphaFoldDB" id="N6TRL4"/>
<sequence length="424" mass="47493">MSGSSIKVSGNQPELIERNNTGSASPDQTETIGLNKCGVQNKFEKQHSLQDLLDKEAKETKIPAFQRGRSNSDGAALQLLDSSEAFPSLSNTVLEKLGLYGDATREQLNEDSVEHKFTSLSLAFTIDATTIKDRRGRDQTENNFNQEVERLKDKLALLKPLCVDFETADLLSNLFAQVETLTKAASLVSIAAERYGAVQHEERLTESVQLMVTHVQTLKQQRDSAFRQLQYTKRVLQEPVVHAEANAANQNNPHIDQNVKLNRRISDLSFRASLGKTRSSRLDLGMELNKIKEMSLDEGFKDEPLTVSEKTTPEVSKEDLDADFEASCLAENVCAGQMPKDEHIVAELFSIIKLKCTIYIEGIRKKLLQVSKKWSETGYLHAFLNSCAVLCFSVSILTLASIFLEQECTKGPTYWLFPWLKKSK</sequence>
<dbReference type="GO" id="GO:0016020">
    <property type="term" value="C:membrane"/>
    <property type="evidence" value="ECO:0007669"/>
    <property type="project" value="UniProtKB-SubCell"/>
</dbReference>
<name>N6TRL4_DENPD</name>
<dbReference type="Pfam" id="PF05781">
    <property type="entry name" value="MRVI1"/>
    <property type="match status" value="1"/>
</dbReference>
<keyword evidence="6" id="KW-0175">Coiled coil</keyword>
<evidence type="ECO:0000256" key="6">
    <source>
        <dbReference type="ARBA" id="ARBA00023054"/>
    </source>
</evidence>
<dbReference type="PANTHER" id="PTHR15352">
    <property type="entry name" value="LYMPHOID-RESTRICTED MEMBRANE PROTEIN, JAW1"/>
    <property type="match status" value="1"/>
</dbReference>
<evidence type="ECO:0000256" key="7">
    <source>
        <dbReference type="ARBA" id="ARBA00023136"/>
    </source>
</evidence>
<dbReference type="InterPro" id="IPR008677">
    <property type="entry name" value="MRVI1"/>
</dbReference>
<evidence type="ECO:0000256" key="5">
    <source>
        <dbReference type="ARBA" id="ARBA00022989"/>
    </source>
</evidence>
<keyword evidence="4" id="KW-0812">Transmembrane</keyword>
<keyword evidence="7" id="KW-0472">Membrane</keyword>
<organism evidence="8">
    <name type="scientific">Dendroctonus ponderosae</name>
    <name type="common">Mountain pine beetle</name>
    <dbReference type="NCBI Taxonomy" id="77166"/>
    <lineage>
        <taxon>Eukaryota</taxon>
        <taxon>Metazoa</taxon>
        <taxon>Ecdysozoa</taxon>
        <taxon>Arthropoda</taxon>
        <taxon>Hexapoda</taxon>
        <taxon>Insecta</taxon>
        <taxon>Pterygota</taxon>
        <taxon>Neoptera</taxon>
        <taxon>Endopterygota</taxon>
        <taxon>Coleoptera</taxon>
        <taxon>Polyphaga</taxon>
        <taxon>Cucujiformia</taxon>
        <taxon>Curculionidae</taxon>
        <taxon>Scolytinae</taxon>
        <taxon>Dendroctonus</taxon>
    </lineage>
</organism>
<evidence type="ECO:0000256" key="2">
    <source>
        <dbReference type="ARBA" id="ARBA00004496"/>
    </source>
</evidence>
<proteinExistence type="predicted"/>
<evidence type="ECO:0000313" key="8">
    <source>
        <dbReference type="EMBL" id="ENN71905.1"/>
    </source>
</evidence>
<evidence type="ECO:0000256" key="1">
    <source>
        <dbReference type="ARBA" id="ARBA00004167"/>
    </source>
</evidence>
<evidence type="ECO:0000256" key="4">
    <source>
        <dbReference type="ARBA" id="ARBA00022692"/>
    </source>
</evidence>
<evidence type="ECO:0000256" key="3">
    <source>
        <dbReference type="ARBA" id="ARBA00022490"/>
    </source>
</evidence>
<keyword evidence="3" id="KW-0963">Cytoplasm</keyword>
<dbReference type="OMA" id="TIHEICC"/>
<dbReference type="PANTHER" id="PTHR15352:SF1">
    <property type="entry name" value="KASH5-LIKE COILED-COIL DOMAIN-CONTAINING PROTEIN"/>
    <property type="match status" value="1"/>
</dbReference>
<feature type="non-terminal residue" evidence="8">
    <location>
        <position position="1"/>
    </location>
</feature>
<accession>N6TRL4</accession>
<protein>
    <submittedName>
        <fullName evidence="8">Uncharacterized protein</fullName>
    </submittedName>
</protein>
<dbReference type="GO" id="GO:0005737">
    <property type="term" value="C:cytoplasm"/>
    <property type="evidence" value="ECO:0007669"/>
    <property type="project" value="UniProtKB-SubCell"/>
</dbReference>
<dbReference type="HOGENOM" id="CLU_647716_0_0_1"/>